<keyword evidence="4" id="KW-1185">Reference proteome</keyword>
<feature type="compositionally biased region" description="Basic and acidic residues" evidence="1">
    <location>
        <begin position="308"/>
        <end position="319"/>
    </location>
</feature>
<name>A0A484NCB3_9ASTE</name>
<dbReference type="InterPro" id="IPR005162">
    <property type="entry name" value="Retrotrans_gag_dom"/>
</dbReference>
<feature type="region of interest" description="Disordered" evidence="1">
    <location>
        <begin position="1"/>
        <end position="25"/>
    </location>
</feature>
<reference evidence="3 4" key="1">
    <citation type="submission" date="2018-04" db="EMBL/GenBank/DDBJ databases">
        <authorList>
            <person name="Vogel A."/>
        </authorList>
    </citation>
    <scope>NUCLEOTIDE SEQUENCE [LARGE SCALE GENOMIC DNA]</scope>
</reference>
<dbReference type="PANTHER" id="PTHR33223">
    <property type="entry name" value="CCHC-TYPE DOMAIN-CONTAINING PROTEIN"/>
    <property type="match status" value="1"/>
</dbReference>
<dbReference type="OrthoDB" id="1748993at2759"/>
<dbReference type="Proteomes" id="UP000595140">
    <property type="component" value="Unassembled WGS sequence"/>
</dbReference>
<evidence type="ECO:0000313" key="3">
    <source>
        <dbReference type="EMBL" id="VFQ98842.1"/>
    </source>
</evidence>
<accession>A0A484NCB3</accession>
<dbReference type="Pfam" id="PF03732">
    <property type="entry name" value="Retrotrans_gag"/>
    <property type="match status" value="1"/>
</dbReference>
<dbReference type="PANTHER" id="PTHR33223:SF10">
    <property type="entry name" value="AMINOTRANSFERASE-LIKE PLANT MOBILE DOMAIN-CONTAINING PROTEIN"/>
    <property type="match status" value="1"/>
</dbReference>
<dbReference type="AlphaFoldDB" id="A0A484NCB3"/>
<feature type="domain" description="Retrotransposon gag" evidence="2">
    <location>
        <begin position="131"/>
        <end position="197"/>
    </location>
</feature>
<sequence>MRVPITGRLHARHRKVQPERPSSRIEQPIQHPILRVPQRTPGAVDGGAGRSGDKRLDCLLQRLDALEKRSGPGHVAEPMFRLRSSFSERILRAPFPNSFQMPPILRYDGTADPQEHFNRYQTLMNVVTFSEEIDSWEDLARRFLVHFASNRKKKLHFSHLLSVRQRQDEPLREFLARWKLETTRVYGADDKTRLSTFHLVLRSGDFSKRLALEKPREYAIALAMAEDEAEVEEFHRAAGHDTDTCKVLKREIENLIQAGYLRQFVKKKNTWRKDDGKKIGDNRGKKPAGTQLKKRKEIGLPSDEEEENNPRQKRVEESRMIYGGKTALFPFL</sequence>
<evidence type="ECO:0000259" key="2">
    <source>
        <dbReference type="Pfam" id="PF03732"/>
    </source>
</evidence>
<protein>
    <recommendedName>
        <fullName evidence="2">Retrotransposon gag domain-containing protein</fullName>
    </recommendedName>
</protein>
<feature type="compositionally biased region" description="Basic and acidic residues" evidence="1">
    <location>
        <begin position="275"/>
        <end position="284"/>
    </location>
</feature>
<evidence type="ECO:0000313" key="4">
    <source>
        <dbReference type="Proteomes" id="UP000595140"/>
    </source>
</evidence>
<feature type="region of interest" description="Disordered" evidence="1">
    <location>
        <begin position="275"/>
        <end position="319"/>
    </location>
</feature>
<proteinExistence type="predicted"/>
<dbReference type="EMBL" id="OOIL02006630">
    <property type="protein sequence ID" value="VFQ98842.1"/>
    <property type="molecule type" value="Genomic_DNA"/>
</dbReference>
<organism evidence="3 4">
    <name type="scientific">Cuscuta campestris</name>
    <dbReference type="NCBI Taxonomy" id="132261"/>
    <lineage>
        <taxon>Eukaryota</taxon>
        <taxon>Viridiplantae</taxon>
        <taxon>Streptophyta</taxon>
        <taxon>Embryophyta</taxon>
        <taxon>Tracheophyta</taxon>
        <taxon>Spermatophyta</taxon>
        <taxon>Magnoliopsida</taxon>
        <taxon>eudicotyledons</taxon>
        <taxon>Gunneridae</taxon>
        <taxon>Pentapetalae</taxon>
        <taxon>asterids</taxon>
        <taxon>lamiids</taxon>
        <taxon>Solanales</taxon>
        <taxon>Convolvulaceae</taxon>
        <taxon>Cuscuteae</taxon>
        <taxon>Cuscuta</taxon>
        <taxon>Cuscuta subgen. Grammica</taxon>
        <taxon>Cuscuta sect. Cleistogrammica</taxon>
    </lineage>
</organism>
<evidence type="ECO:0000256" key="1">
    <source>
        <dbReference type="SAM" id="MobiDB-lite"/>
    </source>
</evidence>
<gene>
    <name evidence="3" type="ORF">CCAM_LOCUS40618</name>
</gene>